<dbReference type="InterPro" id="IPR035979">
    <property type="entry name" value="RBD_domain_sf"/>
</dbReference>
<keyword evidence="6" id="KW-1185">Reference proteome</keyword>
<dbReference type="InterPro" id="IPR000504">
    <property type="entry name" value="RRM_dom"/>
</dbReference>
<proteinExistence type="predicted"/>
<evidence type="ECO:0000256" key="1">
    <source>
        <dbReference type="ARBA" id="ARBA00022884"/>
    </source>
</evidence>
<dbReference type="InterPro" id="IPR050886">
    <property type="entry name" value="RNA-binding_reg"/>
</dbReference>
<dbReference type="PANTHER" id="PTHR48024">
    <property type="entry name" value="GEO13361P1-RELATED"/>
    <property type="match status" value="1"/>
</dbReference>
<evidence type="ECO:0000256" key="3">
    <source>
        <dbReference type="SAM" id="MobiDB-lite"/>
    </source>
</evidence>
<evidence type="ECO:0000259" key="4">
    <source>
        <dbReference type="PROSITE" id="PS50102"/>
    </source>
</evidence>
<dbReference type="Proteomes" id="UP000594263">
    <property type="component" value="Unplaced"/>
</dbReference>
<organism evidence="5 6">
    <name type="scientific">Kalanchoe fedtschenkoi</name>
    <name type="common">Lavender scallops</name>
    <name type="synonym">South American air plant</name>
    <dbReference type="NCBI Taxonomy" id="63787"/>
    <lineage>
        <taxon>Eukaryota</taxon>
        <taxon>Viridiplantae</taxon>
        <taxon>Streptophyta</taxon>
        <taxon>Embryophyta</taxon>
        <taxon>Tracheophyta</taxon>
        <taxon>Spermatophyta</taxon>
        <taxon>Magnoliopsida</taxon>
        <taxon>eudicotyledons</taxon>
        <taxon>Gunneridae</taxon>
        <taxon>Pentapetalae</taxon>
        <taxon>Saxifragales</taxon>
        <taxon>Crassulaceae</taxon>
        <taxon>Kalanchoe</taxon>
    </lineage>
</organism>
<dbReference type="EnsemblPlants" id="Kaladp0081s0170.1.v1.1">
    <property type="protein sequence ID" value="Kaladp0081s0170.1.v1.1.CDS.1"/>
    <property type="gene ID" value="Kaladp0081s0170.v1.1"/>
</dbReference>
<evidence type="ECO:0000313" key="6">
    <source>
        <dbReference type="Proteomes" id="UP000594263"/>
    </source>
</evidence>
<evidence type="ECO:0000256" key="2">
    <source>
        <dbReference type="PROSITE-ProRule" id="PRU00176"/>
    </source>
</evidence>
<dbReference type="PANTHER" id="PTHR48024:SF9">
    <property type="entry name" value="UBP1-ASSOCIATED PROTEINS 1A-RELATED"/>
    <property type="match status" value="1"/>
</dbReference>
<dbReference type="Pfam" id="PF00076">
    <property type="entry name" value="RRM_1"/>
    <property type="match status" value="1"/>
</dbReference>
<dbReference type="Gene3D" id="3.30.70.330">
    <property type="match status" value="1"/>
</dbReference>
<dbReference type="SMART" id="SM00360">
    <property type="entry name" value="RRM"/>
    <property type="match status" value="1"/>
</dbReference>
<feature type="region of interest" description="Disordered" evidence="3">
    <location>
        <begin position="31"/>
        <end position="58"/>
    </location>
</feature>
<dbReference type="GO" id="GO:0005634">
    <property type="term" value="C:nucleus"/>
    <property type="evidence" value="ECO:0007669"/>
    <property type="project" value="TreeGrafter"/>
</dbReference>
<dbReference type="InterPro" id="IPR012677">
    <property type="entry name" value="Nucleotide-bd_a/b_plait_sf"/>
</dbReference>
<reference evidence="5" key="1">
    <citation type="submission" date="2021-01" db="UniProtKB">
        <authorList>
            <consortium name="EnsemblPlants"/>
        </authorList>
    </citation>
    <scope>IDENTIFICATION</scope>
</reference>
<dbReference type="SUPFAM" id="SSF54928">
    <property type="entry name" value="RNA-binding domain, RBD"/>
    <property type="match status" value="1"/>
</dbReference>
<protein>
    <recommendedName>
        <fullName evidence="4">RRM domain-containing protein</fullName>
    </recommendedName>
</protein>
<dbReference type="PROSITE" id="PS50102">
    <property type="entry name" value="RRM"/>
    <property type="match status" value="1"/>
</dbReference>
<name>A0A7N1A4I5_KALFE</name>
<sequence>MLSRAVQPEAPTELELRLEKELRSAYEAEMLEEGGAAVDESEEAKSRNGVGEEALKEASCDRSAGEGDYFEKLLEQFTKEQLAALIKEAVGSHPELKERVREIADADPAQRKIFIHGLGWDTTSDKLVAAFGEFGEIEDVKVVVDRVTGNAKGYAFLLFKSRSGAKKALEQPQKRIGARLASYQLASAGHVKQQHSVSSDKQAKYFPQAAAQVGSGVGAWDPAVANQALSALIAAQRAGLRADHLSSGFGSAPVLSNQPGSAVVNSAGYGSRAVAAFANQQAALSGYPNLQLGQDSRNRPSYLLNMNGGPYVGR</sequence>
<keyword evidence="1 2" id="KW-0694">RNA-binding</keyword>
<dbReference type="GO" id="GO:0003723">
    <property type="term" value="F:RNA binding"/>
    <property type="evidence" value="ECO:0007669"/>
    <property type="project" value="UniProtKB-UniRule"/>
</dbReference>
<feature type="domain" description="RRM" evidence="4">
    <location>
        <begin position="111"/>
        <end position="198"/>
    </location>
</feature>
<accession>A0A7N1A4I5</accession>
<evidence type="ECO:0000313" key="5">
    <source>
        <dbReference type="EnsemblPlants" id="Kaladp0081s0170.1.v1.1.CDS.1"/>
    </source>
</evidence>
<dbReference type="Gramene" id="Kaladp0081s0170.1.v1.1">
    <property type="protein sequence ID" value="Kaladp0081s0170.1.v1.1.CDS.1"/>
    <property type="gene ID" value="Kaladp0081s0170.v1.1"/>
</dbReference>
<dbReference type="AlphaFoldDB" id="A0A7N1A4I5"/>